<protein>
    <recommendedName>
        <fullName evidence="3">tRNA (guanine(46)-N(7))-methyltransferase</fullName>
        <ecNumber evidence="3">2.1.1.33</ecNumber>
    </recommendedName>
</protein>
<dbReference type="CDD" id="cd02440">
    <property type="entry name" value="AdoMet_MTases"/>
    <property type="match status" value="1"/>
</dbReference>
<dbReference type="InterPro" id="IPR003358">
    <property type="entry name" value="tRNA_(Gua-N-7)_MeTrfase_Trmb"/>
</dbReference>
<evidence type="ECO:0000256" key="8">
    <source>
        <dbReference type="SAM" id="Phobius"/>
    </source>
</evidence>
<evidence type="ECO:0000256" key="5">
    <source>
        <dbReference type="ARBA" id="ARBA00022679"/>
    </source>
</evidence>
<gene>
    <name evidence="9" type="ORF">INH39_00250</name>
</gene>
<evidence type="ECO:0000256" key="1">
    <source>
        <dbReference type="ARBA" id="ARBA00000142"/>
    </source>
</evidence>
<feature type="transmembrane region" description="Helical" evidence="8">
    <location>
        <begin position="108"/>
        <end position="126"/>
    </location>
</feature>
<dbReference type="InterPro" id="IPR029063">
    <property type="entry name" value="SAM-dependent_MTases_sf"/>
</dbReference>
<evidence type="ECO:0000256" key="6">
    <source>
        <dbReference type="ARBA" id="ARBA00022691"/>
    </source>
</evidence>
<keyword evidence="7" id="KW-0819">tRNA processing</keyword>
<dbReference type="Pfam" id="PF02390">
    <property type="entry name" value="Methyltransf_4"/>
    <property type="match status" value="1"/>
</dbReference>
<evidence type="ECO:0000256" key="4">
    <source>
        <dbReference type="ARBA" id="ARBA00022603"/>
    </source>
</evidence>
<dbReference type="PANTHER" id="PTHR13610">
    <property type="entry name" value="METHYLTRANSFERASE DOMAIN-CONTAINING PROTEIN"/>
    <property type="match status" value="1"/>
</dbReference>
<comment type="catalytic activity">
    <reaction evidence="1">
        <text>guanosine(46) in tRNA + S-adenosyl-L-methionine = N(7)-methylguanosine(46) in tRNA + S-adenosyl-L-homocysteine</text>
        <dbReference type="Rhea" id="RHEA:42708"/>
        <dbReference type="Rhea" id="RHEA-COMP:10188"/>
        <dbReference type="Rhea" id="RHEA-COMP:10189"/>
        <dbReference type="ChEBI" id="CHEBI:57856"/>
        <dbReference type="ChEBI" id="CHEBI:59789"/>
        <dbReference type="ChEBI" id="CHEBI:74269"/>
        <dbReference type="ChEBI" id="CHEBI:74480"/>
        <dbReference type="EC" id="2.1.1.33"/>
    </reaction>
</comment>
<comment type="function">
    <text evidence="2">Catalyzes the formation of N(7)-methylguanine at position 46 (m7G46) in tRNA.</text>
</comment>
<keyword evidence="10" id="KW-1185">Reference proteome</keyword>
<evidence type="ECO:0000313" key="10">
    <source>
        <dbReference type="Proteomes" id="UP000831532"/>
    </source>
</evidence>
<dbReference type="EC" id="2.1.1.33" evidence="3"/>
<sequence>MTRPGVIPKPSSRTSTEGQGASLALRRIWRAPAVQALLLQCLAFPLTLLIVFLLARSGAVLSYADCALVQGVVACAMTRLRGLAVWWLGIQLVFPLALMGTLKLDIPPPLFLGVFLFLLALYWSTFRTQVPYYPSGKWVWNEVDKLLPKDKPLLVIDIGSGLGGFTMALARRRPESVFVGIELAPLPWLLSFLRARISASRARFVRGDYDNLDLSNYDAVFAYLSPAPMSALWNKASKEMRPGSILLSYEFLITEKTPDIILMPTGRGAPLYGWHF</sequence>
<evidence type="ECO:0000256" key="3">
    <source>
        <dbReference type="ARBA" id="ARBA00011977"/>
    </source>
</evidence>
<dbReference type="Gene3D" id="3.40.50.150">
    <property type="entry name" value="Vaccinia Virus protein VP39"/>
    <property type="match status" value="1"/>
</dbReference>
<dbReference type="RefSeq" id="WP_243491470.1">
    <property type="nucleotide sequence ID" value="NZ_CP063361.1"/>
</dbReference>
<feature type="transmembrane region" description="Helical" evidence="8">
    <location>
        <begin position="84"/>
        <end position="102"/>
    </location>
</feature>
<dbReference type="EMBL" id="CP063361">
    <property type="protein sequence ID" value="UOD30233.1"/>
    <property type="molecule type" value="Genomic_DNA"/>
</dbReference>
<keyword evidence="6" id="KW-0949">S-adenosyl-L-methionine</keyword>
<reference evidence="9 10" key="1">
    <citation type="submission" date="2020-10" db="EMBL/GenBank/DDBJ databases">
        <title>Genome analysis of Massilia species.</title>
        <authorList>
            <person name="Jung D.-H."/>
        </authorList>
    </citation>
    <scope>NUCLEOTIDE SEQUENCE [LARGE SCALE GENOMIC DNA]</scope>
    <source>
        <strain evidence="10">sipir</strain>
    </source>
</reference>
<keyword evidence="8" id="KW-1133">Transmembrane helix</keyword>
<proteinExistence type="predicted"/>
<dbReference type="GO" id="GO:0008168">
    <property type="term" value="F:methyltransferase activity"/>
    <property type="evidence" value="ECO:0007669"/>
    <property type="project" value="UniProtKB-KW"/>
</dbReference>
<evidence type="ECO:0000313" key="9">
    <source>
        <dbReference type="EMBL" id="UOD30233.1"/>
    </source>
</evidence>
<keyword evidence="8" id="KW-0472">Membrane</keyword>
<feature type="transmembrane region" description="Helical" evidence="8">
    <location>
        <begin position="36"/>
        <end position="54"/>
    </location>
</feature>
<keyword evidence="8" id="KW-0812">Transmembrane</keyword>
<dbReference type="SUPFAM" id="SSF53335">
    <property type="entry name" value="S-adenosyl-L-methionine-dependent methyltransferases"/>
    <property type="match status" value="1"/>
</dbReference>
<dbReference type="GO" id="GO:0032259">
    <property type="term" value="P:methylation"/>
    <property type="evidence" value="ECO:0007669"/>
    <property type="project" value="UniProtKB-KW"/>
</dbReference>
<evidence type="ECO:0000256" key="7">
    <source>
        <dbReference type="ARBA" id="ARBA00022694"/>
    </source>
</evidence>
<name>A0ABY4ACB9_9BURK</name>
<dbReference type="PANTHER" id="PTHR13610:SF9">
    <property type="entry name" value="FI06469P"/>
    <property type="match status" value="1"/>
</dbReference>
<evidence type="ECO:0000256" key="2">
    <source>
        <dbReference type="ARBA" id="ARBA00003015"/>
    </source>
</evidence>
<keyword evidence="4 9" id="KW-0489">Methyltransferase</keyword>
<dbReference type="Proteomes" id="UP000831532">
    <property type="component" value="Chromosome"/>
</dbReference>
<organism evidence="9 10">
    <name type="scientific">Massilia violaceinigra</name>
    <dbReference type="NCBI Taxonomy" id="2045208"/>
    <lineage>
        <taxon>Bacteria</taxon>
        <taxon>Pseudomonadati</taxon>
        <taxon>Pseudomonadota</taxon>
        <taxon>Betaproteobacteria</taxon>
        <taxon>Burkholderiales</taxon>
        <taxon>Oxalobacteraceae</taxon>
        <taxon>Telluria group</taxon>
        <taxon>Massilia</taxon>
    </lineage>
</organism>
<accession>A0ABY4ACB9</accession>
<keyword evidence="5" id="KW-0808">Transferase</keyword>
<dbReference type="InterPro" id="IPR026170">
    <property type="entry name" value="FAM173A/B"/>
</dbReference>